<evidence type="ECO:0000313" key="10">
    <source>
        <dbReference type="EMBL" id="MFC4689569.1"/>
    </source>
</evidence>
<protein>
    <submittedName>
        <fullName evidence="10">ABC transporter permease</fullName>
    </submittedName>
</protein>
<evidence type="ECO:0000313" key="11">
    <source>
        <dbReference type="Proteomes" id="UP001595878"/>
    </source>
</evidence>
<evidence type="ECO:0000256" key="4">
    <source>
        <dbReference type="ARBA" id="ARBA00022989"/>
    </source>
</evidence>
<comment type="caution">
    <text evidence="10">The sequence shown here is derived from an EMBL/GenBank/DDBJ whole genome shotgun (WGS) entry which is preliminary data.</text>
</comment>
<keyword evidence="3 7" id="KW-0812">Transmembrane</keyword>
<dbReference type="Pfam" id="PF02687">
    <property type="entry name" value="FtsX"/>
    <property type="match status" value="1"/>
</dbReference>
<dbReference type="Proteomes" id="UP001595878">
    <property type="component" value="Unassembled WGS sequence"/>
</dbReference>
<keyword evidence="5 7" id="KW-0472">Membrane</keyword>
<organism evidence="10 11">
    <name type="scientific">Dokdonia genika</name>
    <dbReference type="NCBI Taxonomy" id="308113"/>
    <lineage>
        <taxon>Bacteria</taxon>
        <taxon>Pseudomonadati</taxon>
        <taxon>Bacteroidota</taxon>
        <taxon>Flavobacteriia</taxon>
        <taxon>Flavobacteriales</taxon>
        <taxon>Flavobacteriaceae</taxon>
        <taxon>Dokdonia</taxon>
    </lineage>
</organism>
<feature type="transmembrane region" description="Helical" evidence="7">
    <location>
        <begin position="293"/>
        <end position="315"/>
    </location>
</feature>
<name>A0ABV9L6G4_9FLAO</name>
<dbReference type="RefSeq" id="WP_380032237.1">
    <property type="nucleotide sequence ID" value="NZ_JBHSHB010000008.1"/>
</dbReference>
<evidence type="ECO:0000256" key="3">
    <source>
        <dbReference type="ARBA" id="ARBA00022692"/>
    </source>
</evidence>
<evidence type="ECO:0000259" key="8">
    <source>
        <dbReference type="Pfam" id="PF02687"/>
    </source>
</evidence>
<feature type="transmembrane region" description="Helical" evidence="7">
    <location>
        <begin position="336"/>
        <end position="365"/>
    </location>
</feature>
<dbReference type="PANTHER" id="PTHR30572:SF4">
    <property type="entry name" value="ABC TRANSPORTER PERMEASE YTRF"/>
    <property type="match status" value="1"/>
</dbReference>
<comment type="similarity">
    <text evidence="6">Belongs to the ABC-4 integral membrane protein family.</text>
</comment>
<feature type="transmembrane region" description="Helical" evidence="7">
    <location>
        <begin position="27"/>
        <end position="47"/>
    </location>
</feature>
<dbReference type="InterPro" id="IPR025857">
    <property type="entry name" value="MacB_PCD"/>
</dbReference>
<dbReference type="Pfam" id="PF12704">
    <property type="entry name" value="MacB_PCD"/>
    <property type="match status" value="1"/>
</dbReference>
<sequence>MLIYFRALGESFRFAVNALRNNKTRTFLSLMGVTVGIFSIIGVLAAVDSLEREIKGSLSALDQSTIILCHVSFGPTEVPRWKREQFPLVEYEDFQYLERAVPDTKASTYVLSVPPQTIKYDDVTLENIGVGATTEGWFEIESLQFELGRFFNASESNSGASVVVLGNEIRNKLFGEGVDPRGKKIRMYSRKLTVIGVLEKEGAGFGGDSKDEIVVVPVNLARRIYGDNNRSTFPQIVLLPKENVDDEAYVAQIEQKLRNKRGLKTDEVSNFFINQLKGFTAFIDNIIGFLTGVGWGIGGFALLVGGFGIANIMFVSVKERTNLIGIQKALGAKRRFILFQFLFESILLSIFGGLIGLIMVQGVVWLLDVSKIAGDFEFVLSFDNIFLGLFTTFVIGIIAGIVPAIGASKLDPVEAIRTGM</sequence>
<evidence type="ECO:0000256" key="1">
    <source>
        <dbReference type="ARBA" id="ARBA00004651"/>
    </source>
</evidence>
<evidence type="ECO:0000256" key="7">
    <source>
        <dbReference type="SAM" id="Phobius"/>
    </source>
</evidence>
<keyword evidence="2" id="KW-1003">Cell membrane</keyword>
<feature type="domain" description="MacB-like periplasmic core" evidence="9">
    <location>
        <begin position="26"/>
        <end position="255"/>
    </location>
</feature>
<evidence type="ECO:0000259" key="9">
    <source>
        <dbReference type="Pfam" id="PF12704"/>
    </source>
</evidence>
<gene>
    <name evidence="10" type="ORF">ACFO5T_03920</name>
</gene>
<feature type="transmembrane region" description="Helical" evidence="7">
    <location>
        <begin position="385"/>
        <end position="407"/>
    </location>
</feature>
<dbReference type="PANTHER" id="PTHR30572">
    <property type="entry name" value="MEMBRANE COMPONENT OF TRANSPORTER-RELATED"/>
    <property type="match status" value="1"/>
</dbReference>
<evidence type="ECO:0000256" key="6">
    <source>
        <dbReference type="ARBA" id="ARBA00038076"/>
    </source>
</evidence>
<keyword evidence="4 7" id="KW-1133">Transmembrane helix</keyword>
<evidence type="ECO:0000256" key="5">
    <source>
        <dbReference type="ARBA" id="ARBA00023136"/>
    </source>
</evidence>
<keyword evidence="11" id="KW-1185">Reference proteome</keyword>
<comment type="subcellular location">
    <subcellularLocation>
        <location evidence="1">Cell membrane</location>
        <topology evidence="1">Multi-pass membrane protein</topology>
    </subcellularLocation>
</comment>
<evidence type="ECO:0000256" key="2">
    <source>
        <dbReference type="ARBA" id="ARBA00022475"/>
    </source>
</evidence>
<feature type="domain" description="ABC3 transporter permease C-terminal" evidence="8">
    <location>
        <begin position="297"/>
        <end position="412"/>
    </location>
</feature>
<reference evidence="11" key="1">
    <citation type="journal article" date="2019" name="Int. J. Syst. Evol. Microbiol.">
        <title>The Global Catalogue of Microorganisms (GCM) 10K type strain sequencing project: providing services to taxonomists for standard genome sequencing and annotation.</title>
        <authorList>
            <consortium name="The Broad Institute Genomics Platform"/>
            <consortium name="The Broad Institute Genome Sequencing Center for Infectious Disease"/>
            <person name="Wu L."/>
            <person name="Ma J."/>
        </authorList>
    </citation>
    <scope>NUCLEOTIDE SEQUENCE [LARGE SCALE GENOMIC DNA]</scope>
    <source>
        <strain evidence="11">CGMCC 4.7427</strain>
    </source>
</reference>
<dbReference type="InterPro" id="IPR050250">
    <property type="entry name" value="Macrolide_Exporter_MacB"/>
</dbReference>
<dbReference type="EMBL" id="JBHSHB010000008">
    <property type="protein sequence ID" value="MFC4689569.1"/>
    <property type="molecule type" value="Genomic_DNA"/>
</dbReference>
<proteinExistence type="inferred from homology"/>
<accession>A0ABV9L6G4</accession>
<dbReference type="InterPro" id="IPR003838">
    <property type="entry name" value="ABC3_permease_C"/>
</dbReference>